<gene>
    <name evidence="3" type="ORF">RRG08_049689</name>
</gene>
<dbReference type="InterPro" id="IPR003782">
    <property type="entry name" value="SCO1/SenC"/>
</dbReference>
<dbReference type="Proteomes" id="UP001283361">
    <property type="component" value="Unassembled WGS sequence"/>
</dbReference>
<dbReference type="InterPro" id="IPR036249">
    <property type="entry name" value="Thioredoxin-like_sf"/>
</dbReference>
<dbReference type="Gene3D" id="3.40.30.10">
    <property type="entry name" value="Glutaredoxin"/>
    <property type="match status" value="1"/>
</dbReference>
<name>A0AAE0ZXE3_9GAST</name>
<dbReference type="AlphaFoldDB" id="A0AAE0ZXE3"/>
<dbReference type="Pfam" id="PF02630">
    <property type="entry name" value="SCO1-SenC"/>
    <property type="match status" value="1"/>
</dbReference>
<keyword evidence="2" id="KW-0472">Membrane</keyword>
<dbReference type="SUPFAM" id="SSF52833">
    <property type="entry name" value="Thioredoxin-like"/>
    <property type="match status" value="1"/>
</dbReference>
<comment type="caution">
    <text evidence="3">The sequence shown here is derived from an EMBL/GenBank/DDBJ whole genome shotgun (WGS) entry which is preliminary data.</text>
</comment>
<dbReference type="EMBL" id="JAWDGP010003189">
    <property type="protein sequence ID" value="KAK3776681.1"/>
    <property type="molecule type" value="Genomic_DNA"/>
</dbReference>
<feature type="transmembrane region" description="Helical" evidence="2">
    <location>
        <begin position="34"/>
        <end position="52"/>
    </location>
</feature>
<comment type="similarity">
    <text evidence="1">Belongs to the SCO1/2 family.</text>
</comment>
<keyword evidence="4" id="KW-1185">Reference proteome</keyword>
<organism evidence="3 4">
    <name type="scientific">Elysia crispata</name>
    <name type="common">lettuce slug</name>
    <dbReference type="NCBI Taxonomy" id="231223"/>
    <lineage>
        <taxon>Eukaryota</taxon>
        <taxon>Metazoa</taxon>
        <taxon>Spiralia</taxon>
        <taxon>Lophotrochozoa</taxon>
        <taxon>Mollusca</taxon>
        <taxon>Gastropoda</taxon>
        <taxon>Heterobranchia</taxon>
        <taxon>Euthyneura</taxon>
        <taxon>Panpulmonata</taxon>
        <taxon>Sacoglossa</taxon>
        <taxon>Placobranchoidea</taxon>
        <taxon>Plakobranchidae</taxon>
        <taxon>Elysia</taxon>
    </lineage>
</organism>
<evidence type="ECO:0000256" key="1">
    <source>
        <dbReference type="ARBA" id="ARBA00010996"/>
    </source>
</evidence>
<reference evidence="3" key="1">
    <citation type="journal article" date="2023" name="G3 (Bethesda)">
        <title>A reference genome for the long-term kleptoplast-retaining sea slug Elysia crispata morphotype clarki.</title>
        <authorList>
            <person name="Eastman K.E."/>
            <person name="Pendleton A.L."/>
            <person name="Shaikh M.A."/>
            <person name="Suttiyut T."/>
            <person name="Ogas R."/>
            <person name="Tomko P."/>
            <person name="Gavelis G."/>
            <person name="Widhalm J.R."/>
            <person name="Wisecaver J.H."/>
        </authorList>
    </citation>
    <scope>NUCLEOTIDE SEQUENCE</scope>
    <source>
        <strain evidence="3">ECLA1</strain>
    </source>
</reference>
<sequence length="136" mass="15774">MSEHMAVGKCQLCRSLSIYRSRTTISSAKNHQPFWQRLLFVSGVGAVIYYIFKDALHEKEIESDPYQPNIQPLFISVDPERDSPKTVKEYCAGKKNIITQHRIKPENCKKLTISSALIVIAFLIPLKFYRPEIFWQ</sequence>
<proteinExistence type="inferred from homology"/>
<keyword evidence="2" id="KW-1133">Transmembrane helix</keyword>
<evidence type="ECO:0000313" key="3">
    <source>
        <dbReference type="EMBL" id="KAK3776681.1"/>
    </source>
</evidence>
<feature type="transmembrane region" description="Helical" evidence="2">
    <location>
        <begin position="111"/>
        <end position="129"/>
    </location>
</feature>
<protein>
    <submittedName>
        <fullName evidence="3">Uncharacterized protein</fullName>
    </submittedName>
</protein>
<keyword evidence="2" id="KW-0812">Transmembrane</keyword>
<evidence type="ECO:0000256" key="2">
    <source>
        <dbReference type="SAM" id="Phobius"/>
    </source>
</evidence>
<evidence type="ECO:0000313" key="4">
    <source>
        <dbReference type="Proteomes" id="UP001283361"/>
    </source>
</evidence>
<accession>A0AAE0ZXE3</accession>